<proteinExistence type="predicted"/>
<dbReference type="EMBL" id="BAABCK010000001">
    <property type="protein sequence ID" value="GAA3713139.1"/>
    <property type="molecule type" value="Genomic_DNA"/>
</dbReference>
<organism evidence="2 3">
    <name type="scientific">Salinicoccus jeotgali</name>
    <dbReference type="NCBI Taxonomy" id="381634"/>
    <lineage>
        <taxon>Bacteria</taxon>
        <taxon>Bacillati</taxon>
        <taxon>Bacillota</taxon>
        <taxon>Bacilli</taxon>
        <taxon>Bacillales</taxon>
        <taxon>Staphylococcaceae</taxon>
        <taxon>Salinicoccus</taxon>
    </lineage>
</organism>
<evidence type="ECO:0000313" key="2">
    <source>
        <dbReference type="EMBL" id="GAA3713139.1"/>
    </source>
</evidence>
<reference evidence="3" key="1">
    <citation type="journal article" date="2019" name="Int. J. Syst. Evol. Microbiol.">
        <title>The Global Catalogue of Microorganisms (GCM) 10K type strain sequencing project: providing services to taxonomists for standard genome sequencing and annotation.</title>
        <authorList>
            <consortium name="The Broad Institute Genomics Platform"/>
            <consortium name="The Broad Institute Genome Sequencing Center for Infectious Disease"/>
            <person name="Wu L."/>
            <person name="Ma J."/>
        </authorList>
    </citation>
    <scope>NUCLEOTIDE SEQUENCE [LARGE SCALE GENOMIC DNA]</scope>
    <source>
        <strain evidence="3">JCM 16981</strain>
    </source>
</reference>
<evidence type="ECO:0000313" key="3">
    <source>
        <dbReference type="Proteomes" id="UP001500920"/>
    </source>
</evidence>
<dbReference type="PROSITE" id="PS51257">
    <property type="entry name" value="PROKAR_LIPOPROTEIN"/>
    <property type="match status" value="1"/>
</dbReference>
<sequence length="185" mass="21144">MRKTIGLLLTLSLLTACGNDNLEQQEKATQESLEDTTESVESKAEERTDESEESAPTNEAPYELEQNISQFIEDMYTKNKLEDFRNLDEVVSDDFKEKITAQFSDTETNEGGTQDTDISLQDVKIYKSTSERDNEYMYVIDMEVINHDTKDILKNQHIGIIDMVEESSNLKINNVKEISNKEING</sequence>
<feature type="region of interest" description="Disordered" evidence="1">
    <location>
        <begin position="24"/>
        <end position="63"/>
    </location>
</feature>
<gene>
    <name evidence="2" type="ORF">GCM10022378_00050</name>
</gene>
<dbReference type="Proteomes" id="UP001500920">
    <property type="component" value="Unassembled WGS sequence"/>
</dbReference>
<evidence type="ECO:0000256" key="1">
    <source>
        <dbReference type="SAM" id="MobiDB-lite"/>
    </source>
</evidence>
<evidence type="ECO:0008006" key="4">
    <source>
        <dbReference type="Google" id="ProtNLM"/>
    </source>
</evidence>
<keyword evidence="3" id="KW-1185">Reference proteome</keyword>
<comment type="caution">
    <text evidence="2">The sequence shown here is derived from an EMBL/GenBank/DDBJ whole genome shotgun (WGS) entry which is preliminary data.</text>
</comment>
<dbReference type="RefSeq" id="WP_344700569.1">
    <property type="nucleotide sequence ID" value="NZ_BAABCK010000001.1"/>
</dbReference>
<name>A0ABP7E4A0_9STAP</name>
<accession>A0ABP7E4A0</accession>
<protein>
    <recommendedName>
        <fullName evidence="4">Lipoprotein</fullName>
    </recommendedName>
</protein>